<dbReference type="CDD" id="cd13919">
    <property type="entry name" value="CuRO_HCO_II_like_5"/>
    <property type="match status" value="1"/>
</dbReference>
<evidence type="ECO:0000256" key="10">
    <source>
        <dbReference type="ARBA" id="ARBA00022989"/>
    </source>
</evidence>
<dbReference type="AlphaFoldDB" id="A0A2T8FAJ1"/>
<dbReference type="OrthoDB" id="9781261at2"/>
<evidence type="ECO:0000256" key="9">
    <source>
        <dbReference type="ARBA" id="ARBA00022982"/>
    </source>
</evidence>
<dbReference type="InterPro" id="IPR045187">
    <property type="entry name" value="CcO_II"/>
</dbReference>
<feature type="domain" description="Cytochrome oxidase subunit II copper A binding" evidence="20">
    <location>
        <begin position="116"/>
        <end position="239"/>
    </location>
</feature>
<reference evidence="22 23" key="1">
    <citation type="submission" date="2018-04" db="EMBL/GenBank/DDBJ databases">
        <title>Genome of Nocardioides gansuensis WSJ-1.</title>
        <authorList>
            <person name="Wu S."/>
            <person name="Wang G."/>
        </authorList>
    </citation>
    <scope>NUCLEOTIDE SEQUENCE [LARGE SCALE GENOMIC DNA]</scope>
    <source>
        <strain evidence="22 23">WSJ-1</strain>
    </source>
</reference>
<dbReference type="GO" id="GO:0042773">
    <property type="term" value="P:ATP synthesis coupled electron transport"/>
    <property type="evidence" value="ECO:0007669"/>
    <property type="project" value="TreeGrafter"/>
</dbReference>
<keyword evidence="4" id="KW-0813">Transport</keyword>
<dbReference type="SUPFAM" id="SSF49503">
    <property type="entry name" value="Cupredoxins"/>
    <property type="match status" value="1"/>
</dbReference>
<comment type="caution">
    <text evidence="22">The sequence shown here is derived from an EMBL/GenBank/DDBJ whole genome shotgun (WGS) entry which is preliminary data.</text>
</comment>
<dbReference type="PROSITE" id="PS00078">
    <property type="entry name" value="COX2"/>
    <property type="match status" value="1"/>
</dbReference>
<organism evidence="22 23">
    <name type="scientific">Nocardioides gansuensis</name>
    <dbReference type="NCBI Taxonomy" id="2138300"/>
    <lineage>
        <taxon>Bacteria</taxon>
        <taxon>Bacillati</taxon>
        <taxon>Actinomycetota</taxon>
        <taxon>Actinomycetes</taxon>
        <taxon>Propionibacteriales</taxon>
        <taxon>Nocardioidaceae</taxon>
        <taxon>Nocardioides</taxon>
    </lineage>
</organism>
<accession>A0A2T8FAJ1</accession>
<feature type="compositionally biased region" description="Acidic residues" evidence="18">
    <location>
        <begin position="265"/>
        <end position="274"/>
    </location>
</feature>
<dbReference type="PROSITE" id="PS50857">
    <property type="entry name" value="COX2_CUA"/>
    <property type="match status" value="1"/>
</dbReference>
<feature type="domain" description="Cytochrome oxidase subunit II transmembrane region profile" evidence="21">
    <location>
        <begin position="18"/>
        <end position="114"/>
    </location>
</feature>
<protein>
    <recommendedName>
        <fullName evidence="3">cytochrome-c oxidase</fullName>
        <ecNumber evidence="3">7.1.1.9</ecNumber>
    </recommendedName>
    <alternativeName>
        <fullName evidence="15">Cytochrome aa3 subunit 2</fullName>
    </alternativeName>
    <alternativeName>
        <fullName evidence="14">Cytochrome c oxidase polypeptide II</fullName>
    </alternativeName>
    <alternativeName>
        <fullName evidence="17">Oxidase aa(3) subunit 2</fullName>
    </alternativeName>
</protein>
<dbReference type="GO" id="GO:0016491">
    <property type="term" value="F:oxidoreductase activity"/>
    <property type="evidence" value="ECO:0007669"/>
    <property type="project" value="InterPro"/>
</dbReference>
<evidence type="ECO:0000256" key="6">
    <source>
        <dbReference type="ARBA" id="ARBA00022692"/>
    </source>
</evidence>
<evidence type="ECO:0000256" key="12">
    <source>
        <dbReference type="ARBA" id="ARBA00023136"/>
    </source>
</evidence>
<evidence type="ECO:0000256" key="13">
    <source>
        <dbReference type="ARBA" id="ARBA00024688"/>
    </source>
</evidence>
<dbReference type="GO" id="GO:0016020">
    <property type="term" value="C:membrane"/>
    <property type="evidence" value="ECO:0007669"/>
    <property type="project" value="UniProtKB-SubCell"/>
</dbReference>
<evidence type="ECO:0000256" key="2">
    <source>
        <dbReference type="ARBA" id="ARBA00007866"/>
    </source>
</evidence>
<evidence type="ECO:0000256" key="19">
    <source>
        <dbReference type="SAM" id="Phobius"/>
    </source>
</evidence>
<dbReference type="InterPro" id="IPR011759">
    <property type="entry name" value="Cyt_c_oxidase_su2_TM_dom"/>
</dbReference>
<feature type="transmembrane region" description="Helical" evidence="19">
    <location>
        <begin position="43"/>
        <end position="64"/>
    </location>
</feature>
<keyword evidence="10 19" id="KW-1133">Transmembrane helix</keyword>
<dbReference type="EC" id="7.1.1.9" evidence="3"/>
<evidence type="ECO:0000256" key="14">
    <source>
        <dbReference type="ARBA" id="ARBA00031389"/>
    </source>
</evidence>
<dbReference type="PRINTS" id="PR01166">
    <property type="entry name" value="CYCOXIDASEII"/>
</dbReference>
<dbReference type="InterPro" id="IPR001505">
    <property type="entry name" value="Copper_CuA"/>
</dbReference>
<sequence length="274" mass="30740">MLGFFALTVAACGDAADKDQIARLAMPDPATEQAPATFELWKWAWVAAMITGVIVWGLIFWAIWRYRRRSDDEVPIQTRYNLPLEIFYTIAPIMMVVVFFYWTVDVQNKMTHMEDDPDITIDVVGQKWQWTFNYTGQGEGGSTPYTVGTGSQRPTLVLPVDQTVQFNLQSPDVIHSFGIDAFLMKMDVVPGRINQFQATPTVVGDYNGKCFELCGTYHSRMLFDVKIVDQADYDAYLADLAAQGFEAEEPLLGGEAARTQHGLAEDDSQEGAHE</sequence>
<dbReference type="PROSITE" id="PS50999">
    <property type="entry name" value="COX2_TM"/>
    <property type="match status" value="1"/>
</dbReference>
<evidence type="ECO:0000256" key="1">
    <source>
        <dbReference type="ARBA" id="ARBA00004141"/>
    </source>
</evidence>
<keyword evidence="7" id="KW-0479">Metal-binding</keyword>
<dbReference type="GO" id="GO:0005507">
    <property type="term" value="F:copper ion binding"/>
    <property type="evidence" value="ECO:0007669"/>
    <property type="project" value="InterPro"/>
</dbReference>
<dbReference type="InterPro" id="IPR036257">
    <property type="entry name" value="Cyt_c_oxidase_su2_TM_sf"/>
</dbReference>
<dbReference type="InterPro" id="IPR002429">
    <property type="entry name" value="CcO_II-like_C"/>
</dbReference>
<dbReference type="Gene3D" id="2.60.40.420">
    <property type="entry name" value="Cupredoxins - blue copper proteins"/>
    <property type="match status" value="1"/>
</dbReference>
<keyword evidence="8" id="KW-1278">Translocase</keyword>
<keyword evidence="12 19" id="KW-0472">Membrane</keyword>
<evidence type="ECO:0000259" key="21">
    <source>
        <dbReference type="PROSITE" id="PS50999"/>
    </source>
</evidence>
<dbReference type="InterPro" id="IPR014222">
    <property type="entry name" value="Cyt_c_oxidase_su2"/>
</dbReference>
<dbReference type="Proteomes" id="UP000246018">
    <property type="component" value="Unassembled WGS sequence"/>
</dbReference>
<keyword evidence="23" id="KW-1185">Reference proteome</keyword>
<name>A0A2T8FAJ1_9ACTN</name>
<dbReference type="Gene3D" id="1.10.287.90">
    <property type="match status" value="1"/>
</dbReference>
<keyword evidence="11" id="KW-0186">Copper</keyword>
<evidence type="ECO:0000256" key="8">
    <source>
        <dbReference type="ARBA" id="ARBA00022967"/>
    </source>
</evidence>
<evidence type="ECO:0000256" key="5">
    <source>
        <dbReference type="ARBA" id="ARBA00022660"/>
    </source>
</evidence>
<dbReference type="PANTHER" id="PTHR22888:SF9">
    <property type="entry name" value="CYTOCHROME C OXIDASE SUBUNIT 2"/>
    <property type="match status" value="1"/>
</dbReference>
<comment type="similarity">
    <text evidence="2">Belongs to the cytochrome c oxidase subunit 2 family.</text>
</comment>
<dbReference type="NCBIfam" id="TIGR02866">
    <property type="entry name" value="CoxB"/>
    <property type="match status" value="1"/>
</dbReference>
<evidence type="ECO:0000259" key="20">
    <source>
        <dbReference type="PROSITE" id="PS50857"/>
    </source>
</evidence>
<dbReference type="SUPFAM" id="SSF81464">
    <property type="entry name" value="Cytochrome c oxidase subunit II-like, transmembrane region"/>
    <property type="match status" value="1"/>
</dbReference>
<comment type="subcellular location">
    <subcellularLocation>
        <location evidence="1">Membrane</location>
        <topology evidence="1">Multi-pass membrane protein</topology>
    </subcellularLocation>
</comment>
<evidence type="ECO:0000256" key="7">
    <source>
        <dbReference type="ARBA" id="ARBA00022723"/>
    </source>
</evidence>
<proteinExistence type="inferred from homology"/>
<evidence type="ECO:0000256" key="4">
    <source>
        <dbReference type="ARBA" id="ARBA00022448"/>
    </source>
</evidence>
<dbReference type="InterPro" id="IPR008972">
    <property type="entry name" value="Cupredoxin"/>
</dbReference>
<evidence type="ECO:0000256" key="3">
    <source>
        <dbReference type="ARBA" id="ARBA00012949"/>
    </source>
</evidence>
<evidence type="ECO:0000313" key="23">
    <source>
        <dbReference type="Proteomes" id="UP000246018"/>
    </source>
</evidence>
<keyword evidence="9" id="KW-0249">Electron transport</keyword>
<dbReference type="PANTHER" id="PTHR22888">
    <property type="entry name" value="CYTOCHROME C OXIDASE, SUBUNIT II"/>
    <property type="match status" value="1"/>
</dbReference>
<dbReference type="GO" id="GO:0004129">
    <property type="term" value="F:cytochrome-c oxidase activity"/>
    <property type="evidence" value="ECO:0007669"/>
    <property type="project" value="UniProtKB-EC"/>
</dbReference>
<evidence type="ECO:0000256" key="15">
    <source>
        <dbReference type="ARBA" id="ARBA00031399"/>
    </source>
</evidence>
<gene>
    <name evidence="22" type="primary">coxB</name>
    <name evidence="22" type="ORF">DDE18_10175</name>
</gene>
<comment type="function">
    <text evidence="13">Subunits I and II form the functional core of the enzyme complex. Electrons originating in cytochrome c are transferred via heme a and Cu(A) to the binuclear center formed by heme a3 and Cu(B).</text>
</comment>
<feature type="region of interest" description="Disordered" evidence="18">
    <location>
        <begin position="255"/>
        <end position="274"/>
    </location>
</feature>
<keyword evidence="6 19" id="KW-0812">Transmembrane</keyword>
<evidence type="ECO:0000256" key="17">
    <source>
        <dbReference type="ARBA" id="ARBA00050058"/>
    </source>
</evidence>
<dbReference type="Pfam" id="PF00116">
    <property type="entry name" value="COX2"/>
    <property type="match status" value="1"/>
</dbReference>
<evidence type="ECO:0000256" key="18">
    <source>
        <dbReference type="SAM" id="MobiDB-lite"/>
    </source>
</evidence>
<comment type="catalytic activity">
    <reaction evidence="16">
        <text>4 Fe(II)-[cytochrome c] + O2 + 8 H(+)(in) = 4 Fe(III)-[cytochrome c] + 2 H2O + 4 H(+)(out)</text>
        <dbReference type="Rhea" id="RHEA:11436"/>
        <dbReference type="Rhea" id="RHEA-COMP:10350"/>
        <dbReference type="Rhea" id="RHEA-COMP:14399"/>
        <dbReference type="ChEBI" id="CHEBI:15377"/>
        <dbReference type="ChEBI" id="CHEBI:15378"/>
        <dbReference type="ChEBI" id="CHEBI:15379"/>
        <dbReference type="ChEBI" id="CHEBI:29033"/>
        <dbReference type="ChEBI" id="CHEBI:29034"/>
        <dbReference type="EC" id="7.1.1.9"/>
    </reaction>
</comment>
<evidence type="ECO:0000256" key="16">
    <source>
        <dbReference type="ARBA" id="ARBA00047816"/>
    </source>
</evidence>
<dbReference type="EMBL" id="QDGZ01000004">
    <property type="protein sequence ID" value="PVG82722.1"/>
    <property type="molecule type" value="Genomic_DNA"/>
</dbReference>
<evidence type="ECO:0000313" key="22">
    <source>
        <dbReference type="EMBL" id="PVG82722.1"/>
    </source>
</evidence>
<feature type="transmembrane region" description="Helical" evidence="19">
    <location>
        <begin position="85"/>
        <end position="104"/>
    </location>
</feature>
<evidence type="ECO:0000256" key="11">
    <source>
        <dbReference type="ARBA" id="ARBA00023008"/>
    </source>
</evidence>
<keyword evidence="5" id="KW-0679">Respiratory chain</keyword>